<evidence type="ECO:0000313" key="6">
    <source>
        <dbReference type="Proteomes" id="UP000663940"/>
    </source>
</evidence>
<feature type="domain" description="Peptidase M56" evidence="2">
    <location>
        <begin position="18"/>
        <end position="300"/>
    </location>
</feature>
<dbReference type="EMBL" id="CP071880">
    <property type="protein sequence ID" value="QTE49256.1"/>
    <property type="molecule type" value="Genomic_DNA"/>
</dbReference>
<evidence type="ECO:0000259" key="2">
    <source>
        <dbReference type="Pfam" id="PF05569"/>
    </source>
</evidence>
<dbReference type="CDD" id="cd07341">
    <property type="entry name" value="M56_BlaR1_MecR1_like"/>
    <property type="match status" value="1"/>
</dbReference>
<organism evidence="3 5">
    <name type="scientific">Mucilaginibacter rubeus</name>
    <dbReference type="NCBI Taxonomy" id="2027860"/>
    <lineage>
        <taxon>Bacteria</taxon>
        <taxon>Pseudomonadati</taxon>
        <taxon>Bacteroidota</taxon>
        <taxon>Sphingobacteriia</taxon>
        <taxon>Sphingobacteriales</taxon>
        <taxon>Sphingobacteriaceae</taxon>
        <taxon>Mucilaginibacter</taxon>
    </lineage>
</organism>
<evidence type="ECO:0000256" key="1">
    <source>
        <dbReference type="SAM" id="Phobius"/>
    </source>
</evidence>
<gene>
    <name evidence="3" type="ORF">DIU31_000180</name>
    <name evidence="4" type="ORF">J3L21_27585</name>
</gene>
<dbReference type="EMBL" id="CP043451">
    <property type="protein sequence ID" value="QEM02012.1"/>
    <property type="molecule type" value="Genomic_DNA"/>
</dbReference>
<keyword evidence="3" id="KW-0482">Metalloprotease</keyword>
<keyword evidence="1" id="KW-0812">Transmembrane</keyword>
<feature type="transmembrane region" description="Helical" evidence="1">
    <location>
        <begin position="20"/>
        <end position="40"/>
    </location>
</feature>
<feature type="transmembrane region" description="Helical" evidence="1">
    <location>
        <begin position="180"/>
        <end position="199"/>
    </location>
</feature>
<keyword evidence="1" id="KW-0472">Membrane</keyword>
<dbReference type="PANTHER" id="PTHR34978:SF3">
    <property type="entry name" value="SLR0241 PROTEIN"/>
    <property type="match status" value="1"/>
</dbReference>
<dbReference type="InterPro" id="IPR052173">
    <property type="entry name" value="Beta-lactam_resp_regulator"/>
</dbReference>
<dbReference type="Proteomes" id="UP000663940">
    <property type="component" value="Chromosome"/>
</dbReference>
<dbReference type="PANTHER" id="PTHR34978">
    <property type="entry name" value="POSSIBLE SENSOR-TRANSDUCER PROTEIN BLAR"/>
    <property type="match status" value="1"/>
</dbReference>
<dbReference type="InterPro" id="IPR008756">
    <property type="entry name" value="Peptidase_M56"/>
</dbReference>
<dbReference type="RefSeq" id="WP_112652798.1">
    <property type="nucleotide sequence ID" value="NZ_CP043451.1"/>
</dbReference>
<keyword evidence="3" id="KW-0378">Hydrolase</keyword>
<keyword evidence="6" id="KW-1185">Reference proteome</keyword>
<dbReference type="Proteomes" id="UP000250557">
    <property type="component" value="Chromosome"/>
</dbReference>
<feature type="transmembrane region" description="Helical" evidence="1">
    <location>
        <begin position="312"/>
        <end position="332"/>
    </location>
</feature>
<accession>A0AAE6JBT3</accession>
<dbReference type="GO" id="GO:0008237">
    <property type="term" value="F:metallopeptidase activity"/>
    <property type="evidence" value="ECO:0007669"/>
    <property type="project" value="UniProtKB-KW"/>
</dbReference>
<feature type="transmembrane region" description="Helical" evidence="1">
    <location>
        <begin position="47"/>
        <end position="65"/>
    </location>
</feature>
<name>A0AAE6JBT3_9SPHI</name>
<dbReference type="Gene3D" id="3.30.2010.10">
    <property type="entry name" value="Metalloproteases ('zincins'), catalytic domain"/>
    <property type="match status" value="1"/>
</dbReference>
<proteinExistence type="predicted"/>
<keyword evidence="3" id="KW-0645">Protease</keyword>
<evidence type="ECO:0000313" key="4">
    <source>
        <dbReference type="EMBL" id="QTE49256.1"/>
    </source>
</evidence>
<reference evidence="3 5" key="1">
    <citation type="submission" date="2019-08" db="EMBL/GenBank/DDBJ databases">
        <title>Comparative genome analysis confer to the adaptation heavy metal polluted environment.</title>
        <authorList>
            <person name="Li Y."/>
        </authorList>
    </citation>
    <scope>NUCLEOTIDE SEQUENCE [LARGE SCALE GENOMIC DNA]</scope>
    <source>
        <strain evidence="3 5">P2</strain>
    </source>
</reference>
<dbReference type="Pfam" id="PF05569">
    <property type="entry name" value="Peptidase_M56"/>
    <property type="match status" value="1"/>
</dbReference>
<evidence type="ECO:0000313" key="3">
    <source>
        <dbReference type="EMBL" id="QEM02012.1"/>
    </source>
</evidence>
<feature type="transmembrane region" description="Helical" evidence="1">
    <location>
        <begin position="111"/>
        <end position="132"/>
    </location>
</feature>
<protein>
    <submittedName>
        <fullName evidence="3">M48 family metalloprotease</fullName>
    </submittedName>
</protein>
<evidence type="ECO:0000313" key="5">
    <source>
        <dbReference type="Proteomes" id="UP000250557"/>
    </source>
</evidence>
<sequence>MENLFYNISQVLGVTILQSLWQGLLIWFALRLVFICAPQLSAIKKHNWAMGAMLTLSAWFIYTFIHQFRLHEWINYASANAPSLLPRFYLPLHEVATRPQSNYYEYVIKGYLPYISALYFAGLVFNLLKVSLSWQRISLIKRTMVPADRLQDFADELCQKLGIKKSVWVNFSRMVDAPCMIGFLSPIILLPITLTTYLSATEVEAILLHELSHIKRNDYLLNLVQQFISILLFFNPFAQLINRIINQERENSCDDLVVQTTQQPLIYAHALLKLEQTRQQHLQLALAANGKKYHLLNRIERIMKTKKPIGNIRHLLVAIAIMAVGVSSIAWLNPTIKDGKLSVKKVAAPAALHALFVEDTIRKVAPKTKKPVTYKKKTQAEIVKAKQRHDSFNYDGFNDAELEKLSAEVNKQGELIGKYYNSNDFKKQQEMLEAKSKALQAYYNTEGMEKMKLEMQKMGEDFQKEYGETSESKKTSEQMGEIGRKIGAYYSSPEFKKMNEELEKKYGIPHDRGYRSYNDDRDPNYKKYQDELQSKIPADVKAQTEQLKNLGQKIRSRYDSPEFIAKRNRMQAMGDSIRMAYNNPDMKKLQEDMRDIGRQMRGFQDSPEIRAAQQRLKEASKKLRDYMKSPAFKQKMKLYRDKMDKDFDYKFDTDDKEEIKADSATN</sequence>
<dbReference type="AlphaFoldDB" id="A0AAE6JBT3"/>
<feature type="transmembrane region" description="Helical" evidence="1">
    <location>
        <begin position="219"/>
        <end position="238"/>
    </location>
</feature>
<reference evidence="4 6" key="2">
    <citation type="submission" date="2021-03" db="EMBL/GenBank/DDBJ databases">
        <title>Mucilaginibacter strains isolated from gold and copper mining confer multi heavy-metal resistance.</title>
        <authorList>
            <person name="Li Y."/>
        </authorList>
    </citation>
    <scope>NUCLEOTIDE SEQUENCE [LARGE SCALE GENOMIC DNA]</scope>
    <source>
        <strain evidence="4 6">P2-4</strain>
    </source>
</reference>
<keyword evidence="1" id="KW-1133">Transmembrane helix</keyword>